<feature type="domain" description="AB hydrolase-1" evidence="2">
    <location>
        <begin position="15"/>
        <end position="236"/>
    </location>
</feature>
<dbReference type="InterPro" id="IPR029058">
    <property type="entry name" value="AB_hydrolase_fold"/>
</dbReference>
<gene>
    <name evidence="3" type="ORF">BG844_15545</name>
</gene>
<evidence type="ECO:0000256" key="1">
    <source>
        <dbReference type="ARBA" id="ARBA00022801"/>
    </source>
</evidence>
<dbReference type="PANTHER" id="PTHR43798">
    <property type="entry name" value="MONOACYLGLYCEROL LIPASE"/>
    <property type="match status" value="1"/>
</dbReference>
<accession>A0A1K0FKP6</accession>
<dbReference type="AlphaFoldDB" id="A0A1K0FKP6"/>
<reference evidence="3 4" key="1">
    <citation type="submission" date="2016-09" db="EMBL/GenBank/DDBJ databases">
        <title>Couchioplanes caeruleus draft genome sequence.</title>
        <authorList>
            <person name="Sheehan J."/>
            <person name="Caffrey P."/>
        </authorList>
    </citation>
    <scope>NUCLEOTIDE SEQUENCE [LARGE SCALE GENOMIC DNA]</scope>
    <source>
        <strain evidence="3 4">DSM 43634</strain>
    </source>
</reference>
<dbReference type="InterPro" id="IPR050266">
    <property type="entry name" value="AB_hydrolase_sf"/>
</dbReference>
<dbReference type="SUPFAM" id="SSF53474">
    <property type="entry name" value="alpha/beta-Hydrolases"/>
    <property type="match status" value="1"/>
</dbReference>
<evidence type="ECO:0000313" key="3">
    <source>
        <dbReference type="EMBL" id="OJF13385.1"/>
    </source>
</evidence>
<name>A0A1K0FKP6_9ACTN</name>
<sequence>MRVMVTTVGSGPARVLALHGWFGSARGWGYLPDLIDRARFTWAFPDYRGYGDRRDVAGEHTIAEISRDALAAADDLGWDRFAVVGHSMGGSAAQHVLADAPERVTHLVGISPVPAGGVPFDEQGWALFDGAAGDPANRKAIIDLTTGNRLSAHWLDRMVRENLESSTAAAFGAYLSAWARTDVTDRVKGNPVPALAVVGAHDPALGAATMEATWMTTYPHARLEVIAEAGHYAIYETPVRLATILEEFLTI</sequence>
<dbReference type="Gene3D" id="3.40.50.1820">
    <property type="entry name" value="alpha/beta hydrolase"/>
    <property type="match status" value="1"/>
</dbReference>
<dbReference type="GO" id="GO:0016020">
    <property type="term" value="C:membrane"/>
    <property type="evidence" value="ECO:0007669"/>
    <property type="project" value="TreeGrafter"/>
</dbReference>
<dbReference type="PANTHER" id="PTHR43798:SF31">
    <property type="entry name" value="AB HYDROLASE SUPERFAMILY PROTEIN YCLE"/>
    <property type="match status" value="1"/>
</dbReference>
<evidence type="ECO:0000259" key="2">
    <source>
        <dbReference type="Pfam" id="PF00561"/>
    </source>
</evidence>
<dbReference type="EMBL" id="MEIA01000159">
    <property type="protein sequence ID" value="OJF13385.1"/>
    <property type="molecule type" value="Genomic_DNA"/>
</dbReference>
<proteinExistence type="predicted"/>
<dbReference type="Proteomes" id="UP000182486">
    <property type="component" value="Unassembled WGS sequence"/>
</dbReference>
<dbReference type="Pfam" id="PF00561">
    <property type="entry name" value="Abhydrolase_1"/>
    <property type="match status" value="1"/>
</dbReference>
<organism evidence="3 4">
    <name type="scientific">Couchioplanes caeruleus subsp. caeruleus</name>
    <dbReference type="NCBI Taxonomy" id="56427"/>
    <lineage>
        <taxon>Bacteria</taxon>
        <taxon>Bacillati</taxon>
        <taxon>Actinomycetota</taxon>
        <taxon>Actinomycetes</taxon>
        <taxon>Micromonosporales</taxon>
        <taxon>Micromonosporaceae</taxon>
        <taxon>Couchioplanes</taxon>
    </lineage>
</organism>
<keyword evidence="4" id="KW-1185">Reference proteome</keyword>
<evidence type="ECO:0000313" key="4">
    <source>
        <dbReference type="Proteomes" id="UP000182486"/>
    </source>
</evidence>
<dbReference type="InterPro" id="IPR000073">
    <property type="entry name" value="AB_hydrolase_1"/>
</dbReference>
<comment type="caution">
    <text evidence="3">The sequence shown here is derived from an EMBL/GenBank/DDBJ whole genome shotgun (WGS) entry which is preliminary data.</text>
</comment>
<dbReference type="GO" id="GO:0016787">
    <property type="term" value="F:hydrolase activity"/>
    <property type="evidence" value="ECO:0007669"/>
    <property type="project" value="UniProtKB-KW"/>
</dbReference>
<protein>
    <submittedName>
        <fullName evidence="3">Alpha/beta hydrolase</fullName>
    </submittedName>
</protein>
<keyword evidence="1 3" id="KW-0378">Hydrolase</keyword>